<evidence type="ECO:0000313" key="1">
    <source>
        <dbReference type="EMBL" id="SFL81852.1"/>
    </source>
</evidence>
<dbReference type="Proteomes" id="UP000199006">
    <property type="component" value="Unassembled WGS sequence"/>
</dbReference>
<dbReference type="AlphaFoldDB" id="A0A1I4KSP6"/>
<dbReference type="OrthoDB" id="2112057at2"/>
<dbReference type="GO" id="GO:0016874">
    <property type="term" value="F:ligase activity"/>
    <property type="evidence" value="ECO:0007669"/>
    <property type="project" value="UniProtKB-KW"/>
</dbReference>
<gene>
    <name evidence="1" type="ORF">SAMN02983006_02109</name>
</gene>
<dbReference type="Gene3D" id="3.90.1140.10">
    <property type="entry name" value="Cyclic phosphodiesterase"/>
    <property type="match status" value="1"/>
</dbReference>
<name>A0A1I4KSP6_9FIRM</name>
<accession>A0A1I4KSP6</accession>
<organism evidence="1 2">
    <name type="scientific">Halanaerobium salsuginis</name>
    <dbReference type="NCBI Taxonomy" id="29563"/>
    <lineage>
        <taxon>Bacteria</taxon>
        <taxon>Bacillati</taxon>
        <taxon>Bacillota</taxon>
        <taxon>Clostridia</taxon>
        <taxon>Halanaerobiales</taxon>
        <taxon>Halanaerobiaceae</taxon>
        <taxon>Halanaerobium</taxon>
    </lineage>
</organism>
<protein>
    <submittedName>
        <fullName evidence="1">2'-5' RNA ligase superfamily protein</fullName>
    </submittedName>
</protein>
<dbReference type="InterPro" id="IPR009097">
    <property type="entry name" value="Cyclic_Pdiesterase"/>
</dbReference>
<reference evidence="1 2" key="1">
    <citation type="submission" date="2016-10" db="EMBL/GenBank/DDBJ databases">
        <authorList>
            <person name="de Groot N.N."/>
        </authorList>
    </citation>
    <scope>NUCLEOTIDE SEQUENCE [LARGE SCALE GENOMIC DNA]</scope>
    <source>
        <strain evidence="1 2">ATCC 51327</strain>
    </source>
</reference>
<keyword evidence="2" id="KW-1185">Reference proteome</keyword>
<evidence type="ECO:0000313" key="2">
    <source>
        <dbReference type="Proteomes" id="UP000199006"/>
    </source>
</evidence>
<dbReference type="EMBL" id="FOTI01000033">
    <property type="protein sequence ID" value="SFL81852.1"/>
    <property type="molecule type" value="Genomic_DNA"/>
</dbReference>
<dbReference type="Pfam" id="PF13563">
    <property type="entry name" value="2_5_RNA_ligase2"/>
    <property type="match status" value="1"/>
</dbReference>
<proteinExistence type="predicted"/>
<dbReference type="RefSeq" id="WP_089862166.1">
    <property type="nucleotide sequence ID" value="NZ_FOTI01000033.1"/>
</dbReference>
<keyword evidence="1" id="KW-0436">Ligase</keyword>
<dbReference type="SUPFAM" id="SSF55144">
    <property type="entry name" value="LigT-like"/>
    <property type="match status" value="1"/>
</dbReference>
<sequence length="193" mass="22340">MIKAAELDKEYFIVLIPDQELIETAAQVQKIVAEHYNLYPDQIHPQLHITIDRIDKNKAVQAETILTEKLKEFKQIEIEVDRFSCIRFSDQHQLVLEVNETPSLKRFSEAVHTSLAEAGISTIENYDEWMFHITIISNIFAKNPIPMDELTEICLFMEGMSRPLTANAEQLEIWRPTLDPVEKVIASFDLLKD</sequence>
<dbReference type="STRING" id="29563.SAMN02983006_02109"/>